<evidence type="ECO:0000313" key="2">
    <source>
        <dbReference type="Proteomes" id="UP001218188"/>
    </source>
</evidence>
<name>A0AAD6XCD0_9AGAR</name>
<dbReference type="Proteomes" id="UP001218188">
    <property type="component" value="Unassembled WGS sequence"/>
</dbReference>
<organism evidence="1 2">
    <name type="scientific">Mycena alexandri</name>
    <dbReference type="NCBI Taxonomy" id="1745969"/>
    <lineage>
        <taxon>Eukaryota</taxon>
        <taxon>Fungi</taxon>
        <taxon>Dikarya</taxon>
        <taxon>Basidiomycota</taxon>
        <taxon>Agaricomycotina</taxon>
        <taxon>Agaricomycetes</taxon>
        <taxon>Agaricomycetidae</taxon>
        <taxon>Agaricales</taxon>
        <taxon>Marasmiineae</taxon>
        <taxon>Mycenaceae</taxon>
        <taxon>Mycena</taxon>
    </lineage>
</organism>
<keyword evidence="2" id="KW-1185">Reference proteome</keyword>
<protein>
    <submittedName>
        <fullName evidence="1">Uncharacterized protein</fullName>
    </submittedName>
</protein>
<gene>
    <name evidence="1" type="ORF">C8F04DRAFT_889615</name>
</gene>
<comment type="caution">
    <text evidence="1">The sequence shown here is derived from an EMBL/GenBank/DDBJ whole genome shotgun (WGS) entry which is preliminary data.</text>
</comment>
<feature type="non-terminal residue" evidence="1">
    <location>
        <position position="1"/>
    </location>
</feature>
<dbReference type="EMBL" id="JARJCM010000023">
    <property type="protein sequence ID" value="KAJ7040104.1"/>
    <property type="molecule type" value="Genomic_DNA"/>
</dbReference>
<feature type="non-terminal residue" evidence="1">
    <location>
        <position position="135"/>
    </location>
</feature>
<evidence type="ECO:0000313" key="1">
    <source>
        <dbReference type="EMBL" id="KAJ7040104.1"/>
    </source>
</evidence>
<sequence>LIRHVAVRGLAGFGNQLFAAFAPAAHAIAHDVTSSLLAQDSALAQPFPGAWTTAAFGVGPRIVGDTHHPSAAPWCWVALTALGNFDHQRGGHLIFWDLGRILEFPPGATILLPPLLRYTVADIQEGETRYTLAQY</sequence>
<proteinExistence type="predicted"/>
<dbReference type="AlphaFoldDB" id="A0AAD6XCD0"/>
<accession>A0AAD6XCD0</accession>
<reference evidence="1" key="1">
    <citation type="submission" date="2023-03" db="EMBL/GenBank/DDBJ databases">
        <title>Massive genome expansion in bonnet fungi (Mycena s.s.) driven by repeated elements and novel gene families across ecological guilds.</title>
        <authorList>
            <consortium name="Lawrence Berkeley National Laboratory"/>
            <person name="Harder C.B."/>
            <person name="Miyauchi S."/>
            <person name="Viragh M."/>
            <person name="Kuo A."/>
            <person name="Thoen E."/>
            <person name="Andreopoulos B."/>
            <person name="Lu D."/>
            <person name="Skrede I."/>
            <person name="Drula E."/>
            <person name="Henrissat B."/>
            <person name="Morin E."/>
            <person name="Kohler A."/>
            <person name="Barry K."/>
            <person name="LaButti K."/>
            <person name="Morin E."/>
            <person name="Salamov A."/>
            <person name="Lipzen A."/>
            <person name="Mereny Z."/>
            <person name="Hegedus B."/>
            <person name="Baldrian P."/>
            <person name="Stursova M."/>
            <person name="Weitz H."/>
            <person name="Taylor A."/>
            <person name="Grigoriev I.V."/>
            <person name="Nagy L.G."/>
            <person name="Martin F."/>
            <person name="Kauserud H."/>
        </authorList>
    </citation>
    <scope>NUCLEOTIDE SEQUENCE</scope>
    <source>
        <strain evidence="1">CBHHK200</strain>
    </source>
</reference>